<feature type="chain" id="PRO_5015913311" evidence="2">
    <location>
        <begin position="26"/>
        <end position="154"/>
    </location>
</feature>
<organism evidence="3 4">
    <name type="scientific">Methylobacterium durans</name>
    <dbReference type="NCBI Taxonomy" id="2202825"/>
    <lineage>
        <taxon>Bacteria</taxon>
        <taxon>Pseudomonadati</taxon>
        <taxon>Pseudomonadota</taxon>
        <taxon>Alphaproteobacteria</taxon>
        <taxon>Hyphomicrobiales</taxon>
        <taxon>Methylobacteriaceae</taxon>
        <taxon>Methylobacterium</taxon>
    </lineage>
</organism>
<evidence type="ECO:0000313" key="3">
    <source>
        <dbReference type="EMBL" id="AWN40879.1"/>
    </source>
</evidence>
<protein>
    <submittedName>
        <fullName evidence="3">Uncharacterized protein</fullName>
    </submittedName>
</protein>
<feature type="region of interest" description="Disordered" evidence="1">
    <location>
        <begin position="111"/>
        <end position="136"/>
    </location>
</feature>
<keyword evidence="2" id="KW-0732">Signal</keyword>
<proteinExistence type="predicted"/>
<name>A0A2U8W483_9HYPH</name>
<evidence type="ECO:0000313" key="4">
    <source>
        <dbReference type="Proteomes" id="UP000245926"/>
    </source>
</evidence>
<gene>
    <name evidence="3" type="ORF">DK389_10510</name>
</gene>
<sequence>MPSNSRARLVAATALGLALAGPALADPYREGGVIVGYGNAGYGGAYGFADGLVGGSYIGAPFTRVPRPSEIVPAPWTYGTYGVPTFSGKRQAPVGEPTLYVIDAPAARSRVSGRTTPAKSRIQSRARDGQWSRLDSGAASAGGVRVITVSVPRR</sequence>
<dbReference type="KEGG" id="mets:DK389_10510"/>
<dbReference type="OrthoDB" id="7995064at2"/>
<dbReference type="AlphaFoldDB" id="A0A2U8W483"/>
<evidence type="ECO:0000256" key="1">
    <source>
        <dbReference type="SAM" id="MobiDB-lite"/>
    </source>
</evidence>
<reference evidence="4" key="1">
    <citation type="submission" date="2018-05" db="EMBL/GenBank/DDBJ databases">
        <title>Complete Genome Sequence of Methylobacterium sp. 17SD2-17.</title>
        <authorList>
            <person name="Srinivasan S."/>
        </authorList>
    </citation>
    <scope>NUCLEOTIDE SEQUENCE [LARGE SCALE GENOMIC DNA]</scope>
    <source>
        <strain evidence="4">17SD2-17</strain>
    </source>
</reference>
<keyword evidence="4" id="KW-1185">Reference proteome</keyword>
<dbReference type="Proteomes" id="UP000245926">
    <property type="component" value="Chromosome"/>
</dbReference>
<dbReference type="RefSeq" id="WP_109889417.1">
    <property type="nucleotide sequence ID" value="NZ_CP029550.1"/>
</dbReference>
<dbReference type="EMBL" id="CP029550">
    <property type="protein sequence ID" value="AWN40879.1"/>
    <property type="molecule type" value="Genomic_DNA"/>
</dbReference>
<feature type="signal peptide" evidence="2">
    <location>
        <begin position="1"/>
        <end position="25"/>
    </location>
</feature>
<accession>A0A2U8W483</accession>
<evidence type="ECO:0000256" key="2">
    <source>
        <dbReference type="SAM" id="SignalP"/>
    </source>
</evidence>
<feature type="compositionally biased region" description="Polar residues" evidence="1">
    <location>
        <begin position="112"/>
        <end position="123"/>
    </location>
</feature>